<keyword evidence="2" id="KW-0808">Transferase</keyword>
<dbReference type="PANTHER" id="PTHR10859">
    <property type="entry name" value="GLYCOSYL TRANSFERASE"/>
    <property type="match status" value="1"/>
</dbReference>
<organism evidence="2 3">
    <name type="scientific">Methanocorpusculum petauri</name>
    <dbReference type="NCBI Taxonomy" id="3002863"/>
    <lineage>
        <taxon>Archaea</taxon>
        <taxon>Methanobacteriati</taxon>
        <taxon>Methanobacteriota</taxon>
        <taxon>Stenosarchaea group</taxon>
        <taxon>Methanomicrobia</taxon>
        <taxon>Methanomicrobiales</taxon>
        <taxon>Methanocorpusculaceae</taxon>
        <taxon>Methanocorpusculum</taxon>
    </lineage>
</organism>
<dbReference type="Gene3D" id="3.90.550.10">
    <property type="entry name" value="Spore Coat Polysaccharide Biosynthesis Protein SpsA, Chain A"/>
    <property type="match status" value="1"/>
</dbReference>
<evidence type="ECO:0000259" key="1">
    <source>
        <dbReference type="Pfam" id="PF00535"/>
    </source>
</evidence>
<dbReference type="Pfam" id="PF00535">
    <property type="entry name" value="Glycos_transf_2"/>
    <property type="match status" value="1"/>
</dbReference>
<dbReference type="PANTHER" id="PTHR10859:SF105">
    <property type="entry name" value="DOLICHYL-PHOSPHATE BETA-D-MANNOSYLTRANSFERASE"/>
    <property type="match status" value="1"/>
</dbReference>
<comment type="caution">
    <text evidence="2">The sequence shown here is derived from an EMBL/GenBank/DDBJ whole genome shotgun (WGS) entry which is preliminary data.</text>
</comment>
<keyword evidence="2" id="KW-0328">Glycosyltransferase</keyword>
<reference evidence="2" key="1">
    <citation type="submission" date="2022-12" db="EMBL/GenBank/DDBJ databases">
        <title>Isolation and characterisation of novel Methanocorpusculum spp. from native Australian herbivores indicates the genus is ancestrally host-associated.</title>
        <authorList>
            <person name="Volmer J.G."/>
            <person name="Soo R.M."/>
            <person name="Evans P.N."/>
            <person name="Hoedt E.C."/>
            <person name="Astorga Alsina A.L."/>
            <person name="Woodcroft B.J."/>
            <person name="Tyson G.W."/>
            <person name="Hugenholtz P."/>
            <person name="Morrison M."/>
        </authorList>
    </citation>
    <scope>NUCLEOTIDE SEQUENCE</scope>
    <source>
        <strain evidence="2">MG</strain>
    </source>
</reference>
<dbReference type="EC" id="2.4.-.-" evidence="2"/>
<dbReference type="SUPFAM" id="SSF53448">
    <property type="entry name" value="Nucleotide-diphospho-sugar transferases"/>
    <property type="match status" value="1"/>
</dbReference>
<dbReference type="RefSeq" id="WP_268924636.1">
    <property type="nucleotide sequence ID" value="NZ_JAPTGB010000007.1"/>
</dbReference>
<accession>A0ABT4IGG0</accession>
<evidence type="ECO:0000313" key="2">
    <source>
        <dbReference type="EMBL" id="MCZ0860419.1"/>
    </source>
</evidence>
<proteinExistence type="predicted"/>
<keyword evidence="3" id="KW-1185">Reference proteome</keyword>
<feature type="domain" description="Glycosyltransferase 2-like" evidence="1">
    <location>
        <begin position="7"/>
        <end position="168"/>
    </location>
</feature>
<evidence type="ECO:0000313" key="3">
    <source>
        <dbReference type="Proteomes" id="UP001141422"/>
    </source>
</evidence>
<protein>
    <submittedName>
        <fullName evidence="2">Glycosyltransferase</fullName>
        <ecNumber evidence="2">2.4.-.-</ecNumber>
    </submittedName>
</protein>
<name>A0ABT4IGG0_9EURY</name>
<dbReference type="InterPro" id="IPR001173">
    <property type="entry name" value="Glyco_trans_2-like"/>
</dbReference>
<dbReference type="InterPro" id="IPR029044">
    <property type="entry name" value="Nucleotide-diphossugar_trans"/>
</dbReference>
<dbReference type="EMBL" id="JAPTGB010000007">
    <property type="protein sequence ID" value="MCZ0860419.1"/>
    <property type="molecule type" value="Genomic_DNA"/>
</dbReference>
<dbReference type="Proteomes" id="UP001141422">
    <property type="component" value="Unassembled WGS sequence"/>
</dbReference>
<sequence length="243" mass="26796">MDHPVLTVVIPVYNDAAALRAAVPASVEVLEGLGIPFEMILCEDASTDGSREAAVALAAADDRIRVNHSDIRRGKGGALSDALAVSQGDIFCFYDVDLSTDLSDLHTLIEKIHAGADIVVGSRFLDESAVSRTGDREATSVGFNRMVRLLLGSSIRDHQCGFKAFRRERLVKLMPYVQARGWTWDTEVLALAQRCGYTIEEIPITWTQGEKTNVRTSDIFSMGWSVLQLAWRIRIAGRYPKDI</sequence>
<dbReference type="GO" id="GO:0016757">
    <property type="term" value="F:glycosyltransferase activity"/>
    <property type="evidence" value="ECO:0007669"/>
    <property type="project" value="UniProtKB-KW"/>
</dbReference>
<gene>
    <name evidence="2" type="ORF">O0S10_04140</name>
</gene>